<gene>
    <name evidence="2" type="ORF">HQ603_02650</name>
</gene>
<protein>
    <submittedName>
        <fullName evidence="2">RES family NAD+ phosphorylase</fullName>
    </submittedName>
</protein>
<organism evidence="2 3">
    <name type="scientific">Rhodococcoides corynebacterioides</name>
    <dbReference type="NCBI Taxonomy" id="53972"/>
    <lineage>
        <taxon>Bacteria</taxon>
        <taxon>Bacillati</taxon>
        <taxon>Actinomycetota</taxon>
        <taxon>Actinomycetes</taxon>
        <taxon>Mycobacteriales</taxon>
        <taxon>Nocardiaceae</taxon>
        <taxon>Rhodococcoides</taxon>
    </lineage>
</organism>
<dbReference type="RefSeq" id="WP_222682788.1">
    <property type="nucleotide sequence ID" value="NZ_JABUBT010000001.1"/>
</dbReference>
<keyword evidence="3" id="KW-1185">Reference proteome</keyword>
<dbReference type="InterPro" id="IPR014914">
    <property type="entry name" value="RES_dom"/>
</dbReference>
<evidence type="ECO:0000259" key="1">
    <source>
        <dbReference type="Pfam" id="PF08808"/>
    </source>
</evidence>
<dbReference type="Pfam" id="PF08808">
    <property type="entry name" value="RES"/>
    <property type="match status" value="1"/>
</dbReference>
<sequence>MLVYRVFPFLDTAEPGEPGHPIYEHRPQRGGRIDHPDYYVWYVSRNAEAACGEVFGNLSTWDDSMFEFPLIPGARRALGTFALPDTLRILDLDDPAQLVRLDLRPTQVVARNAPVTRAWGHRIWDERTPGDPGERQWDAVQWWSYHRPIWNVMASWQRPEFRDVTPLDTEHPAIVDAASALSRIIA</sequence>
<proteinExistence type="predicted"/>
<comment type="caution">
    <text evidence="2">The sequence shown here is derived from an EMBL/GenBank/DDBJ whole genome shotgun (WGS) entry which is preliminary data.</text>
</comment>
<feature type="domain" description="RES" evidence="1">
    <location>
        <begin position="24"/>
        <end position="167"/>
    </location>
</feature>
<name>A0ABS7P170_9NOCA</name>
<dbReference type="Proteomes" id="UP000825228">
    <property type="component" value="Unassembled WGS sequence"/>
</dbReference>
<evidence type="ECO:0000313" key="2">
    <source>
        <dbReference type="EMBL" id="MBY6365647.1"/>
    </source>
</evidence>
<evidence type="ECO:0000313" key="3">
    <source>
        <dbReference type="Proteomes" id="UP000825228"/>
    </source>
</evidence>
<dbReference type="EMBL" id="JABUBU010000001">
    <property type="protein sequence ID" value="MBY6365647.1"/>
    <property type="molecule type" value="Genomic_DNA"/>
</dbReference>
<accession>A0ABS7P170</accession>
<reference evidence="2 3" key="1">
    <citation type="submission" date="2020-06" db="EMBL/GenBank/DDBJ databases">
        <title>Taxonomy, biology and ecology of Rhodococcus bacteria occurring in California pistachio and other woody hosts as revealed by genome sequence analyses.</title>
        <authorList>
            <person name="Gai Y."/>
            <person name="Riely B."/>
        </authorList>
    </citation>
    <scope>NUCLEOTIDE SEQUENCE [LARGE SCALE GENOMIC DNA]</scope>
    <source>
        <strain evidence="2 3">BP-281</strain>
    </source>
</reference>